<dbReference type="PANTHER" id="PTHR46206">
    <property type="entry name" value="CYTOCHROME P450"/>
    <property type="match status" value="1"/>
</dbReference>
<dbReference type="PROSITE" id="PS00086">
    <property type="entry name" value="CYTOCHROME_P450"/>
    <property type="match status" value="1"/>
</dbReference>
<dbReference type="InterPro" id="IPR002403">
    <property type="entry name" value="Cyt_P450_E_grp-IV"/>
</dbReference>
<dbReference type="PANTHER" id="PTHR46206:SF7">
    <property type="entry name" value="P450, PUTATIVE (EUROFUNG)-RELATED"/>
    <property type="match status" value="1"/>
</dbReference>
<dbReference type="OrthoDB" id="1844152at2759"/>
<name>A0A015JIC4_RHIIW</name>
<dbReference type="GO" id="GO:0016705">
    <property type="term" value="F:oxidoreductase activity, acting on paired donors, with incorporation or reduction of molecular oxygen"/>
    <property type="evidence" value="ECO:0007669"/>
    <property type="project" value="InterPro"/>
</dbReference>
<dbReference type="HOGENOM" id="CLU_022195_1_1_1"/>
<evidence type="ECO:0000256" key="2">
    <source>
        <dbReference type="ARBA" id="ARBA00010617"/>
    </source>
</evidence>
<dbReference type="GO" id="GO:0004497">
    <property type="term" value="F:monooxygenase activity"/>
    <property type="evidence" value="ECO:0007669"/>
    <property type="project" value="UniProtKB-KW"/>
</dbReference>
<keyword evidence="4 5" id="KW-0408">Iron</keyword>
<dbReference type="Pfam" id="PF00067">
    <property type="entry name" value="p450"/>
    <property type="match status" value="1"/>
</dbReference>
<dbReference type="InterPro" id="IPR036396">
    <property type="entry name" value="Cyt_P450_sf"/>
</dbReference>
<evidence type="ECO:0000256" key="6">
    <source>
        <dbReference type="RuleBase" id="RU000461"/>
    </source>
</evidence>
<dbReference type="EMBL" id="JEMT01018197">
    <property type="protein sequence ID" value="EXX66900.1"/>
    <property type="molecule type" value="Genomic_DNA"/>
</dbReference>
<proteinExistence type="inferred from homology"/>
<keyword evidence="7" id="KW-0808">Transferase</keyword>
<keyword evidence="6" id="KW-0503">Monooxygenase</keyword>
<dbReference type="Proteomes" id="UP000022910">
    <property type="component" value="Unassembled WGS sequence"/>
</dbReference>
<dbReference type="OMA" id="MHIAFPL"/>
<dbReference type="InterPro" id="IPR001128">
    <property type="entry name" value="Cyt_P450"/>
</dbReference>
<keyword evidence="7" id="KW-0489">Methyltransferase</keyword>
<protein>
    <submittedName>
        <fullName evidence="7">Sterol 14-demethylase</fullName>
    </submittedName>
</protein>
<keyword evidence="5 6" id="KW-0349">Heme</keyword>
<evidence type="ECO:0000313" key="8">
    <source>
        <dbReference type="Proteomes" id="UP000022910"/>
    </source>
</evidence>
<evidence type="ECO:0000256" key="1">
    <source>
        <dbReference type="ARBA" id="ARBA00001971"/>
    </source>
</evidence>
<comment type="cofactor">
    <cofactor evidence="1 5">
        <name>heme</name>
        <dbReference type="ChEBI" id="CHEBI:30413"/>
    </cofactor>
</comment>
<keyword evidence="6" id="KW-0560">Oxidoreductase</keyword>
<dbReference type="STRING" id="1432141.A0A015JIC4"/>
<dbReference type="Gene3D" id="1.10.630.10">
    <property type="entry name" value="Cytochrome P450"/>
    <property type="match status" value="1"/>
</dbReference>
<dbReference type="CDD" id="cd11041">
    <property type="entry name" value="CYP503A1-like"/>
    <property type="match status" value="1"/>
</dbReference>
<dbReference type="GO" id="GO:0008168">
    <property type="term" value="F:methyltransferase activity"/>
    <property type="evidence" value="ECO:0007669"/>
    <property type="project" value="UniProtKB-KW"/>
</dbReference>
<dbReference type="GO" id="GO:0020037">
    <property type="term" value="F:heme binding"/>
    <property type="evidence" value="ECO:0007669"/>
    <property type="project" value="InterPro"/>
</dbReference>
<dbReference type="InterPro" id="IPR017972">
    <property type="entry name" value="Cyt_P450_CS"/>
</dbReference>
<dbReference type="PRINTS" id="PR00465">
    <property type="entry name" value="EP450IV"/>
</dbReference>
<evidence type="ECO:0000256" key="4">
    <source>
        <dbReference type="ARBA" id="ARBA00023004"/>
    </source>
</evidence>
<evidence type="ECO:0000256" key="3">
    <source>
        <dbReference type="ARBA" id="ARBA00022723"/>
    </source>
</evidence>
<accession>A0A015JIC4</accession>
<evidence type="ECO:0000256" key="5">
    <source>
        <dbReference type="PIRSR" id="PIRSR602403-1"/>
    </source>
</evidence>
<dbReference type="AlphaFoldDB" id="A0A015JIC4"/>
<keyword evidence="8" id="KW-1185">Reference proteome</keyword>
<dbReference type="SUPFAM" id="SSF48264">
    <property type="entry name" value="Cytochrome P450"/>
    <property type="match status" value="1"/>
</dbReference>
<organism evidence="7 8">
    <name type="scientific">Rhizophagus irregularis (strain DAOM 197198w)</name>
    <name type="common">Glomus intraradices</name>
    <dbReference type="NCBI Taxonomy" id="1432141"/>
    <lineage>
        <taxon>Eukaryota</taxon>
        <taxon>Fungi</taxon>
        <taxon>Fungi incertae sedis</taxon>
        <taxon>Mucoromycota</taxon>
        <taxon>Glomeromycotina</taxon>
        <taxon>Glomeromycetes</taxon>
        <taxon>Glomerales</taxon>
        <taxon>Glomeraceae</taxon>
        <taxon>Rhizophagus</taxon>
    </lineage>
</organism>
<keyword evidence="3 5" id="KW-0479">Metal-binding</keyword>
<comment type="caution">
    <text evidence="7">The sequence shown here is derived from an EMBL/GenBank/DDBJ whole genome shotgun (WGS) entry which is preliminary data.</text>
</comment>
<reference evidence="7 8" key="1">
    <citation type="submission" date="2014-02" db="EMBL/GenBank/DDBJ databases">
        <title>Single nucleus genome sequencing reveals high similarity among nuclei of an endomycorrhizal fungus.</title>
        <authorList>
            <person name="Lin K."/>
            <person name="Geurts R."/>
            <person name="Zhang Z."/>
            <person name="Limpens E."/>
            <person name="Saunders D.G."/>
            <person name="Mu D."/>
            <person name="Pang E."/>
            <person name="Cao H."/>
            <person name="Cha H."/>
            <person name="Lin T."/>
            <person name="Zhou Q."/>
            <person name="Shang Y."/>
            <person name="Li Y."/>
            <person name="Ivanov S."/>
            <person name="Sharma T."/>
            <person name="Velzen R.V."/>
            <person name="Ruijter N.D."/>
            <person name="Aanen D.K."/>
            <person name="Win J."/>
            <person name="Kamoun S."/>
            <person name="Bisseling T."/>
            <person name="Huang S."/>
        </authorList>
    </citation>
    <scope>NUCLEOTIDE SEQUENCE [LARGE SCALE GENOMIC DNA]</scope>
    <source>
        <strain evidence="8">DAOM197198w</strain>
    </source>
</reference>
<gene>
    <name evidence="7" type="ORF">RirG_119390</name>
</gene>
<dbReference type="GO" id="GO:0005506">
    <property type="term" value="F:iron ion binding"/>
    <property type="evidence" value="ECO:0007669"/>
    <property type="project" value="InterPro"/>
</dbReference>
<sequence>MYQAIILGSLLFITLYILKRKREPELTMPPLVSYKFPIIGHTFDFFLNPEKFLKQCREEYGDIFCLYIWGQVRVFVGIEIARKEHFGEVYSRDDVFDVLKAFNKRFPIDVLCPDLLKVSPVAPKTLKDTIFSKLKLYSDRMQKRVYLSTQKHFGDCDESKIFYNLFEIVTKIISDPIANIIIGEEESQHEEVLNSFANFIIDSMIFLTIPPFLDIIYPGLQEYVNRIQIRLGLYNPAVKHRKPLLKHIEKQVCKRLQEKEKYGDSWKRPDDHLQDLMEEHDPNNISCPYLLDRIYLIIFASIHTTAIAITNVILSLASRPEYMQELYEEQLKVHKETNVNGIIPFEALSDMKKLDSFIRETLRLSVNVAGIDHLVKKDYTFSNGLQIPKNCITSIYIDDVYRDEPKSFEPFRHLDINVASKVTKNFLTFGNGKHTCPGRQLAVNNIKFFMHNVILKYNFRTVSSKIEESRGTGFTALPVETSTAGVIFEKRV</sequence>
<comment type="similarity">
    <text evidence="2 6">Belongs to the cytochrome P450 family.</text>
</comment>
<dbReference type="GO" id="GO:0032259">
    <property type="term" value="P:methylation"/>
    <property type="evidence" value="ECO:0007669"/>
    <property type="project" value="UniProtKB-KW"/>
</dbReference>
<evidence type="ECO:0000313" key="7">
    <source>
        <dbReference type="EMBL" id="EXX66900.1"/>
    </source>
</evidence>
<feature type="binding site" description="axial binding residue" evidence="5">
    <location>
        <position position="436"/>
    </location>
    <ligand>
        <name>heme</name>
        <dbReference type="ChEBI" id="CHEBI:30413"/>
    </ligand>
    <ligandPart>
        <name>Fe</name>
        <dbReference type="ChEBI" id="CHEBI:18248"/>
    </ligandPart>
</feature>